<comment type="caution">
    <text evidence="2">The sequence shown here is derived from an EMBL/GenBank/DDBJ whole genome shotgun (WGS) entry which is preliminary data.</text>
</comment>
<feature type="region of interest" description="Disordered" evidence="1">
    <location>
        <begin position="35"/>
        <end position="64"/>
    </location>
</feature>
<evidence type="ECO:0000256" key="1">
    <source>
        <dbReference type="SAM" id="MobiDB-lite"/>
    </source>
</evidence>
<reference evidence="2" key="2">
    <citation type="submission" date="2023-06" db="EMBL/GenBank/DDBJ databases">
        <authorList>
            <consortium name="Lawrence Berkeley National Laboratory"/>
            <person name="Haridas S."/>
            <person name="Hensen N."/>
            <person name="Bonometti L."/>
            <person name="Westerberg I."/>
            <person name="Brannstrom I.O."/>
            <person name="Guillou S."/>
            <person name="Cros-Aarteil S."/>
            <person name="Calhoun S."/>
            <person name="Kuo A."/>
            <person name="Mondo S."/>
            <person name="Pangilinan J."/>
            <person name="Riley R."/>
            <person name="Labutti K."/>
            <person name="Andreopoulos B."/>
            <person name="Lipzen A."/>
            <person name="Chen C."/>
            <person name="Yanf M."/>
            <person name="Daum C."/>
            <person name="Ng V."/>
            <person name="Clum A."/>
            <person name="Steindorff A."/>
            <person name="Ohm R."/>
            <person name="Martin F."/>
            <person name="Silar P."/>
            <person name="Natvig D."/>
            <person name="Lalanne C."/>
            <person name="Gautier V."/>
            <person name="Ament-Velasquez S.L."/>
            <person name="Kruys A."/>
            <person name="Hutchinson M.I."/>
            <person name="Powell A.J."/>
            <person name="Barry K."/>
            <person name="Miller A.N."/>
            <person name="Grigoriev I.V."/>
            <person name="Debuchy R."/>
            <person name="Gladieux P."/>
            <person name="Thoren M.H."/>
            <person name="Johannesson H."/>
        </authorList>
    </citation>
    <scope>NUCLEOTIDE SEQUENCE</scope>
    <source>
        <strain evidence="2">CBS 118394</strain>
    </source>
</reference>
<reference evidence="2" key="1">
    <citation type="journal article" date="2023" name="Mol. Phylogenet. Evol.">
        <title>Genome-scale phylogeny and comparative genomics of the fungal order Sordariales.</title>
        <authorList>
            <person name="Hensen N."/>
            <person name="Bonometti L."/>
            <person name="Westerberg I."/>
            <person name="Brannstrom I.O."/>
            <person name="Guillou S."/>
            <person name="Cros-Aarteil S."/>
            <person name="Calhoun S."/>
            <person name="Haridas S."/>
            <person name="Kuo A."/>
            <person name="Mondo S."/>
            <person name="Pangilinan J."/>
            <person name="Riley R."/>
            <person name="LaButti K."/>
            <person name="Andreopoulos B."/>
            <person name="Lipzen A."/>
            <person name="Chen C."/>
            <person name="Yan M."/>
            <person name="Daum C."/>
            <person name="Ng V."/>
            <person name="Clum A."/>
            <person name="Steindorff A."/>
            <person name="Ohm R.A."/>
            <person name="Martin F."/>
            <person name="Silar P."/>
            <person name="Natvig D.O."/>
            <person name="Lalanne C."/>
            <person name="Gautier V."/>
            <person name="Ament-Velasquez S.L."/>
            <person name="Kruys A."/>
            <person name="Hutchinson M.I."/>
            <person name="Powell A.J."/>
            <person name="Barry K."/>
            <person name="Miller A.N."/>
            <person name="Grigoriev I.V."/>
            <person name="Debuchy R."/>
            <person name="Gladieux P."/>
            <person name="Hiltunen Thoren M."/>
            <person name="Johannesson H."/>
        </authorList>
    </citation>
    <scope>NUCLEOTIDE SEQUENCE</scope>
    <source>
        <strain evidence="2">CBS 118394</strain>
    </source>
</reference>
<dbReference type="EMBL" id="JAUEDM010000001">
    <property type="protein sequence ID" value="KAK3330451.1"/>
    <property type="molecule type" value="Genomic_DNA"/>
</dbReference>
<protein>
    <submittedName>
        <fullName evidence="2">Uncharacterized protein</fullName>
    </submittedName>
</protein>
<proteinExistence type="predicted"/>
<dbReference type="AlphaFoldDB" id="A0AAE0MFA9"/>
<name>A0AAE0MFA9_9PEZI</name>
<feature type="region of interest" description="Disordered" evidence="1">
    <location>
        <begin position="87"/>
        <end position="128"/>
    </location>
</feature>
<feature type="region of interest" description="Disordered" evidence="1">
    <location>
        <begin position="206"/>
        <end position="264"/>
    </location>
</feature>
<accession>A0AAE0MFA9</accession>
<feature type="compositionally biased region" description="Acidic residues" evidence="1">
    <location>
        <begin position="100"/>
        <end position="110"/>
    </location>
</feature>
<evidence type="ECO:0000313" key="3">
    <source>
        <dbReference type="Proteomes" id="UP001283341"/>
    </source>
</evidence>
<feature type="compositionally biased region" description="Polar residues" evidence="1">
    <location>
        <begin position="40"/>
        <end position="59"/>
    </location>
</feature>
<keyword evidence="3" id="KW-1185">Reference proteome</keyword>
<sequence>MFRKAAIVAGGVCLGALVCSFPFAATFSYLASKSEKEPNSNEGDSETTLVASQSGQTTELMPCPISQPATNIEKFLTRKCEKPIISQDPLYDNNNHADDWNEDDDEDDDGLSFTSVNEPGPRTKIITPFSSPVIDTLLVSHKKKPEPTTNYAKPEPEDGKTKTSAVIFNLVNDDVKDLNVSNMSIVLHSKYLLGCCCSTPCRRRHGDEDGSLGSRLANNHPQPRRRSHRRRNGLYQSHLQDQPWPRPTPNWSQSTPAQAGMTRRRARVVGRKAASWGRIVTAGFYEEWKANEWERLKTEYVRTEKRLEDFKWNEYFFVDDKGGGQLGFCEVDRDEAFAHEGLIISKCQWSRFKAMPKNRRLHFAPELKLTTPGGQEFWLDDRTVYPKLLRDDYERWRWMISYGP</sequence>
<dbReference type="Proteomes" id="UP001283341">
    <property type="component" value="Unassembled WGS sequence"/>
</dbReference>
<gene>
    <name evidence="2" type="ORF">B0H66DRAFT_527806</name>
</gene>
<evidence type="ECO:0000313" key="2">
    <source>
        <dbReference type="EMBL" id="KAK3330451.1"/>
    </source>
</evidence>
<feature type="compositionally biased region" description="Basic residues" evidence="1">
    <location>
        <begin position="222"/>
        <end position="232"/>
    </location>
</feature>
<organism evidence="2 3">
    <name type="scientific">Apodospora peruviana</name>
    <dbReference type="NCBI Taxonomy" id="516989"/>
    <lineage>
        <taxon>Eukaryota</taxon>
        <taxon>Fungi</taxon>
        <taxon>Dikarya</taxon>
        <taxon>Ascomycota</taxon>
        <taxon>Pezizomycotina</taxon>
        <taxon>Sordariomycetes</taxon>
        <taxon>Sordariomycetidae</taxon>
        <taxon>Sordariales</taxon>
        <taxon>Lasiosphaeriaceae</taxon>
        <taxon>Apodospora</taxon>
    </lineage>
</organism>